<dbReference type="Proteomes" id="UP000464178">
    <property type="component" value="Chromosome"/>
</dbReference>
<dbReference type="AlphaFoldDB" id="A0A6P2CSK6"/>
<dbReference type="EMBL" id="LR593886">
    <property type="protein sequence ID" value="VTR90704.1"/>
    <property type="molecule type" value="Genomic_DNA"/>
</dbReference>
<gene>
    <name evidence="1" type="ORF">SOIL9_70100</name>
</gene>
<reference evidence="1 2" key="1">
    <citation type="submission" date="2019-05" db="EMBL/GenBank/DDBJ databases">
        <authorList>
            <consortium name="Science for Life Laboratories"/>
        </authorList>
    </citation>
    <scope>NUCLEOTIDE SEQUENCE [LARGE SCALE GENOMIC DNA]</scope>
    <source>
        <strain evidence="1">Soil9</strain>
    </source>
</reference>
<sequence>MKRFVTLGTVGFLLFTVTGCGGPDALMREFIVHLNGYAETLEKKESRDKQAGALERVKSTIEKIDKLKLSQEEREKLITKYDGEFKKAKERVETAQKTYLMDGGVATDFPDLFGGFVKPK</sequence>
<evidence type="ECO:0008006" key="3">
    <source>
        <dbReference type="Google" id="ProtNLM"/>
    </source>
</evidence>
<dbReference type="KEGG" id="gms:SOIL9_70100"/>
<evidence type="ECO:0000313" key="2">
    <source>
        <dbReference type="Proteomes" id="UP000464178"/>
    </source>
</evidence>
<organism evidence="1 2">
    <name type="scientific">Gemmata massiliana</name>
    <dbReference type="NCBI Taxonomy" id="1210884"/>
    <lineage>
        <taxon>Bacteria</taxon>
        <taxon>Pseudomonadati</taxon>
        <taxon>Planctomycetota</taxon>
        <taxon>Planctomycetia</taxon>
        <taxon>Gemmatales</taxon>
        <taxon>Gemmataceae</taxon>
        <taxon>Gemmata</taxon>
    </lineage>
</organism>
<proteinExistence type="predicted"/>
<name>A0A6P2CSK6_9BACT</name>
<evidence type="ECO:0000313" key="1">
    <source>
        <dbReference type="EMBL" id="VTR90704.1"/>
    </source>
</evidence>
<dbReference type="RefSeq" id="WP_162665805.1">
    <property type="nucleotide sequence ID" value="NZ_LR593886.1"/>
</dbReference>
<accession>A0A6P2CSK6</accession>
<protein>
    <recommendedName>
        <fullName evidence="3">Lipoprotein</fullName>
    </recommendedName>
</protein>
<dbReference type="PROSITE" id="PS51257">
    <property type="entry name" value="PROKAR_LIPOPROTEIN"/>
    <property type="match status" value="1"/>
</dbReference>
<keyword evidence="2" id="KW-1185">Reference proteome</keyword>